<accession>A0ACC1T0M1</accession>
<protein>
    <submittedName>
        <fullName evidence="1">Uncharacterized protein</fullName>
    </submittedName>
</protein>
<evidence type="ECO:0000313" key="2">
    <source>
        <dbReference type="Proteomes" id="UP001148629"/>
    </source>
</evidence>
<gene>
    <name evidence="1" type="ORF">NM208_g145</name>
</gene>
<proteinExistence type="predicted"/>
<dbReference type="Proteomes" id="UP001148629">
    <property type="component" value="Unassembled WGS sequence"/>
</dbReference>
<reference evidence="1" key="1">
    <citation type="submission" date="2022-08" db="EMBL/GenBank/DDBJ databases">
        <title>Genome Sequence of Fusarium decemcellulare.</title>
        <authorList>
            <person name="Buettner E."/>
        </authorList>
    </citation>
    <scope>NUCLEOTIDE SEQUENCE</scope>
    <source>
        <strain evidence="1">Babe19</strain>
    </source>
</reference>
<evidence type="ECO:0000313" key="1">
    <source>
        <dbReference type="EMBL" id="KAJ3550109.1"/>
    </source>
</evidence>
<organism evidence="1 2">
    <name type="scientific">Fusarium decemcellulare</name>
    <dbReference type="NCBI Taxonomy" id="57161"/>
    <lineage>
        <taxon>Eukaryota</taxon>
        <taxon>Fungi</taxon>
        <taxon>Dikarya</taxon>
        <taxon>Ascomycota</taxon>
        <taxon>Pezizomycotina</taxon>
        <taxon>Sordariomycetes</taxon>
        <taxon>Hypocreomycetidae</taxon>
        <taxon>Hypocreales</taxon>
        <taxon>Nectriaceae</taxon>
        <taxon>Fusarium</taxon>
        <taxon>Fusarium decemcellulare species complex</taxon>
    </lineage>
</organism>
<dbReference type="EMBL" id="JANRMS010000007">
    <property type="protein sequence ID" value="KAJ3550109.1"/>
    <property type="molecule type" value="Genomic_DNA"/>
</dbReference>
<name>A0ACC1T0M1_9HYPO</name>
<comment type="caution">
    <text evidence="1">The sequence shown here is derived from an EMBL/GenBank/DDBJ whole genome shotgun (WGS) entry which is preliminary data.</text>
</comment>
<keyword evidence="2" id="KW-1185">Reference proteome</keyword>
<sequence>MEHLDCVSEMPGDSSNSSTAQIRTNHQYQANRAPSNLALILDGGPSAEVNAEEAPPTKKRSRTTDDYAQRKRVPVACQFCRLRKVKCDNVRPSCGYCLRHKARCIYGELDPPQIDSASNPTEATGSDQKILARLDEIKDMLERLQVTTPASASAASSTTSPPISWNPPEILSQYPLTEAFHSQPTTERGGPRCPKPQASPLMAFRCEAILKWPALHSIVPEKDLQMDSFLLVPELDESCGGHIADSEPNGHLLPDRALTPLCRKFLTVFHPRNPILDGQKLLSFAKDVDENGLRWNSASCLVMLACAIAVTTQPWRKPPQSPRGLGDVQTSVPFFENKAEAEGYFLAAKKRLGLIGDMLLDIQCLFLAFIYEKTYFRHLQAWFYLQQAASRLQVRLHKSGTRPWASFQSSEADHLHIEQRLFWSCFRAEREFLFEVDLPPSGLAGLSYPDPLPEPPITFSPVRAEPEAQELAPANYDSQLEERGWCYYLAEISLRRTIDDTLCHLFQDGESSWLKNPSQLIHQFNESEKQRNIWRQHLPSIVQFDENVVPDNEFAFGLRGRFLEWHELILRPILYYILHLPCDQAAPPECITLAERAVHLYTQRIDEYQHTLRHGGSWFVTRRIFAYASMILAAVRDPNRRISVPSTWKLAVLTALRTLKFWGRDAPDVRHMTATLDHMYSAVCAEVREPLRMD</sequence>